<evidence type="ECO:0000256" key="3">
    <source>
        <dbReference type="SAM" id="Phobius"/>
    </source>
</evidence>
<evidence type="ECO:0000256" key="2">
    <source>
        <dbReference type="SAM" id="MobiDB-lite"/>
    </source>
</evidence>
<sequence>MMEDEFMSMTDRDLYRQGLSTTTRGALPTLPLSKLVAESAQRSLWSPQSDDRSIREDDWYPQKEDLSFQEDGRFAFDLPHSEYERALMRPYAGPKNRAATTLSTQFDLTDPPNTTSHGEPGALHSIITYKAEGISDTSQSSGSSSLTCPRGCRNNFRRPGDLRLHMRSHEGPFLFCSHPGCTMKFYRRDKLSYHLRTMHTTLAPGPVTEYTHNTELESEVEVPETDSGETHWDHIPYEDLRSLSFSTSSKSSYARSVFSNASLGSSDTDLSKHSGYSTVQIKRATKELISILQDNAVLTLLYESGIAHPNIGPQVLERKLRYFFKEYADLLSRVAVGSTLKSLASQLVRVKARAVARSIMQHHVAESSNMRQILAPDLEPSSQGESDSSSIDEQGFEDIVAFRNFLLEGEPFRELHVKIRSFVEFQDTKSQISEGNVMTSLEHAEFEVSHVKTEKSGTEAPTDIHKDCHTHTTTEKGRDGRLWSGLNVSRRLQTMAECVREVGASMTIALGLIEPIKQSGTTRIRWECRCGETFFDDVREIREGGIAMLVEEMRRTGIKVAATSRSQGPTKTTFNFTTPSFARNMAQKISAAFRKSPASQSLPFSTPQVGVSTASSPPSQQTLQMMTCTKTGQYGYHLDQDEIHDVSTDQELFEFIKKQLSRRRGHLLNFFSWTCLQEVYFRKFNYWGSSAEISVLGPTCPTHHTCDCIPPVTMVEPEPGAEYRCTPAGPLKTCPPIASHLLMHWLDRPGCITQGQTWVLAQLPKRNCGELQAKVNERTEGWGLVLKEGPNIRMVTGIVFSIVIISVPFVVLWSCLKHSIQDGFSVGQYMIAAALALPAVLVLNHVQGGA</sequence>
<dbReference type="AlphaFoldDB" id="A0A7U2I1P0"/>
<feature type="domain" description="C2H2-type" evidence="4">
    <location>
        <begin position="146"/>
        <end position="171"/>
    </location>
</feature>
<proteinExistence type="predicted"/>
<dbReference type="PROSITE" id="PS00028">
    <property type="entry name" value="ZINC_FINGER_C2H2_1"/>
    <property type="match status" value="2"/>
</dbReference>
<keyword evidence="1" id="KW-0863">Zinc-finger</keyword>
<dbReference type="Proteomes" id="UP000663193">
    <property type="component" value="Chromosome 8"/>
</dbReference>
<accession>A0A7U2I1P0</accession>
<feature type="domain" description="C2H2-type" evidence="4">
    <location>
        <begin position="174"/>
        <end position="204"/>
    </location>
</feature>
<dbReference type="InterPro" id="IPR036236">
    <property type="entry name" value="Znf_C2H2_sf"/>
</dbReference>
<dbReference type="SMART" id="SM00355">
    <property type="entry name" value="ZnF_C2H2"/>
    <property type="match status" value="2"/>
</dbReference>
<gene>
    <name evidence="5" type="ORF">JI435_046300</name>
</gene>
<organism evidence="5 6">
    <name type="scientific">Phaeosphaeria nodorum (strain SN15 / ATCC MYA-4574 / FGSC 10173)</name>
    <name type="common">Glume blotch fungus</name>
    <name type="synonym">Parastagonospora nodorum</name>
    <dbReference type="NCBI Taxonomy" id="321614"/>
    <lineage>
        <taxon>Eukaryota</taxon>
        <taxon>Fungi</taxon>
        <taxon>Dikarya</taxon>
        <taxon>Ascomycota</taxon>
        <taxon>Pezizomycotina</taxon>
        <taxon>Dothideomycetes</taxon>
        <taxon>Pleosporomycetidae</taxon>
        <taxon>Pleosporales</taxon>
        <taxon>Pleosporineae</taxon>
        <taxon>Phaeosphaeriaceae</taxon>
        <taxon>Parastagonospora</taxon>
    </lineage>
</organism>
<dbReference type="InterPro" id="IPR013087">
    <property type="entry name" value="Znf_C2H2_type"/>
</dbReference>
<dbReference type="VEuPathDB" id="FungiDB:JI435_046300"/>
<keyword evidence="3" id="KW-0812">Transmembrane</keyword>
<keyword evidence="3" id="KW-1133">Transmembrane helix</keyword>
<keyword evidence="3" id="KW-0472">Membrane</keyword>
<dbReference type="PROSITE" id="PS50157">
    <property type="entry name" value="ZINC_FINGER_C2H2_2"/>
    <property type="match status" value="2"/>
</dbReference>
<dbReference type="SUPFAM" id="SSF57667">
    <property type="entry name" value="beta-beta-alpha zinc fingers"/>
    <property type="match status" value="1"/>
</dbReference>
<keyword evidence="1" id="KW-0479">Metal-binding</keyword>
<keyword evidence="6" id="KW-1185">Reference proteome</keyword>
<feature type="transmembrane region" description="Helical" evidence="3">
    <location>
        <begin position="828"/>
        <end position="846"/>
    </location>
</feature>
<dbReference type="OrthoDB" id="5355526at2759"/>
<dbReference type="GO" id="GO:0008270">
    <property type="term" value="F:zinc ion binding"/>
    <property type="evidence" value="ECO:0007669"/>
    <property type="project" value="UniProtKB-KW"/>
</dbReference>
<feature type="region of interest" description="Disordered" evidence="2">
    <location>
        <begin position="452"/>
        <end position="476"/>
    </location>
</feature>
<evidence type="ECO:0000259" key="4">
    <source>
        <dbReference type="PROSITE" id="PS50157"/>
    </source>
</evidence>
<name>A0A7U2I1P0_PHANO</name>
<dbReference type="EMBL" id="CP069030">
    <property type="protein sequence ID" value="QRC98578.1"/>
    <property type="molecule type" value="Genomic_DNA"/>
</dbReference>
<feature type="transmembrane region" description="Helical" evidence="3">
    <location>
        <begin position="794"/>
        <end position="816"/>
    </location>
</feature>
<evidence type="ECO:0000256" key="1">
    <source>
        <dbReference type="PROSITE-ProRule" id="PRU00042"/>
    </source>
</evidence>
<evidence type="ECO:0000313" key="5">
    <source>
        <dbReference type="EMBL" id="QRC98578.1"/>
    </source>
</evidence>
<dbReference type="Gene3D" id="3.30.160.60">
    <property type="entry name" value="Classic Zinc Finger"/>
    <property type="match status" value="1"/>
</dbReference>
<protein>
    <recommendedName>
        <fullName evidence="4">C2H2-type domain-containing protein</fullName>
    </recommendedName>
</protein>
<evidence type="ECO:0000313" key="6">
    <source>
        <dbReference type="Proteomes" id="UP000663193"/>
    </source>
</evidence>
<reference evidence="6" key="1">
    <citation type="journal article" date="2021" name="BMC Genomics">
        <title>Chromosome-level genome assembly and manually-curated proteome of model necrotroph Parastagonospora nodorum Sn15 reveals a genome-wide trove of candidate effector homologs, and redundancy of virulence-related functions within an accessory chromosome.</title>
        <authorList>
            <person name="Bertazzoni S."/>
            <person name="Jones D.A.B."/>
            <person name="Phan H.T."/>
            <person name="Tan K.-C."/>
            <person name="Hane J.K."/>
        </authorList>
    </citation>
    <scope>NUCLEOTIDE SEQUENCE [LARGE SCALE GENOMIC DNA]</scope>
    <source>
        <strain evidence="6">SN15 / ATCC MYA-4574 / FGSC 10173)</strain>
    </source>
</reference>
<keyword evidence="1" id="KW-0862">Zinc</keyword>